<dbReference type="EMBL" id="CP000930">
    <property type="protein sequence ID" value="ABZ82863.1"/>
    <property type="molecule type" value="Genomic_DNA"/>
</dbReference>
<dbReference type="HOGENOM" id="CLU_3184455_0_0_9"/>
<evidence type="ECO:0000313" key="2">
    <source>
        <dbReference type="Proteomes" id="UP000008550"/>
    </source>
</evidence>
<evidence type="ECO:0000313" key="1">
    <source>
        <dbReference type="EMBL" id="ABZ82863.1"/>
    </source>
</evidence>
<name>B0TEE4_HELMI</name>
<dbReference type="RefSeq" id="WP_012281689.1">
    <property type="nucleotide sequence ID" value="NC_010337.2"/>
</dbReference>
<gene>
    <name evidence="1" type="ORF">HM1_0244</name>
</gene>
<reference evidence="1 2" key="1">
    <citation type="journal article" date="2008" name="J. Bacteriol.">
        <title>The genome of Heliobacterium modesticaldum, a phototrophic representative of the Firmicutes containing the simplest photosynthetic apparatus.</title>
        <authorList>
            <person name="Sattley W.M."/>
            <person name="Madigan M.T."/>
            <person name="Swingley W.D."/>
            <person name="Cheung P.C."/>
            <person name="Clocksin K.M."/>
            <person name="Conrad A.L."/>
            <person name="Dejesa L.C."/>
            <person name="Honchak B.M."/>
            <person name="Jung D.O."/>
            <person name="Karbach L.E."/>
            <person name="Kurdoglu A."/>
            <person name="Lahiri S."/>
            <person name="Mastrian S.D."/>
            <person name="Page L.E."/>
            <person name="Taylor H.L."/>
            <person name="Wang Z.T."/>
            <person name="Raymond J."/>
            <person name="Chen M."/>
            <person name="Blankenship R.E."/>
            <person name="Touchman J.W."/>
        </authorList>
    </citation>
    <scope>NUCLEOTIDE SEQUENCE [LARGE SCALE GENOMIC DNA]</scope>
    <source>
        <strain evidence="2">ATCC 51547 / Ice1</strain>
    </source>
</reference>
<dbReference type="KEGG" id="hmo:HM1_0244"/>
<sequence length="46" mass="5462">MDKQMPFADLNEDQLQALYKVEQQLNAQRNGDDEVILLAYKKENHR</sequence>
<protein>
    <submittedName>
        <fullName evidence="1">Uncharacterized protein</fullName>
    </submittedName>
</protein>
<dbReference type="Proteomes" id="UP000008550">
    <property type="component" value="Chromosome"/>
</dbReference>
<dbReference type="AlphaFoldDB" id="B0TEE4"/>
<proteinExistence type="predicted"/>
<keyword evidence="2" id="KW-1185">Reference proteome</keyword>
<accession>B0TEE4</accession>
<organism evidence="1 2">
    <name type="scientific">Heliobacterium modesticaldum (strain ATCC 51547 / Ice1)</name>
    <dbReference type="NCBI Taxonomy" id="498761"/>
    <lineage>
        <taxon>Bacteria</taxon>
        <taxon>Bacillati</taxon>
        <taxon>Bacillota</taxon>
        <taxon>Clostridia</taxon>
        <taxon>Eubacteriales</taxon>
        <taxon>Heliobacteriaceae</taxon>
        <taxon>Heliomicrobium</taxon>
    </lineage>
</organism>